<dbReference type="SUPFAM" id="SSF54909">
    <property type="entry name" value="Dimeric alpha+beta barrel"/>
    <property type="match status" value="1"/>
</dbReference>
<name>A0A1M5KG14_9ACTN</name>
<dbReference type="InterPro" id="IPR007138">
    <property type="entry name" value="ABM_dom"/>
</dbReference>
<organism evidence="2 3">
    <name type="scientific">Jatrophihabitans endophyticus</name>
    <dbReference type="NCBI Taxonomy" id="1206085"/>
    <lineage>
        <taxon>Bacteria</taxon>
        <taxon>Bacillati</taxon>
        <taxon>Actinomycetota</taxon>
        <taxon>Actinomycetes</taxon>
        <taxon>Jatrophihabitantales</taxon>
        <taxon>Jatrophihabitantaceae</taxon>
        <taxon>Jatrophihabitans</taxon>
    </lineage>
</organism>
<reference evidence="2 3" key="1">
    <citation type="submission" date="2016-11" db="EMBL/GenBank/DDBJ databases">
        <authorList>
            <person name="Jaros S."/>
            <person name="Januszkiewicz K."/>
            <person name="Wedrychowicz H."/>
        </authorList>
    </citation>
    <scope>NUCLEOTIDE SEQUENCE [LARGE SCALE GENOMIC DNA]</scope>
    <source>
        <strain evidence="2 3">DSM 45627</strain>
    </source>
</reference>
<proteinExistence type="predicted"/>
<dbReference type="RefSeq" id="WP_073389907.1">
    <property type="nucleotide sequence ID" value="NZ_FQVU01000003.1"/>
</dbReference>
<sequence>MIALTHFETDAPDFESRAGTALAALAARPGYRRGSLGRSTDDTRAWVLLTEWEDVGSYRRALGNYEVKLHATPLLAEARDLPGGFEALLDAAPGGVVVARASDREPGW</sequence>
<evidence type="ECO:0000313" key="2">
    <source>
        <dbReference type="EMBL" id="SHG51645.1"/>
    </source>
</evidence>
<dbReference type="AlphaFoldDB" id="A0A1M5KG14"/>
<dbReference type="Pfam" id="PF03992">
    <property type="entry name" value="ABM"/>
    <property type="match status" value="1"/>
</dbReference>
<keyword evidence="2" id="KW-0503">Monooxygenase</keyword>
<gene>
    <name evidence="2" type="ORF">SAMN05443575_2143</name>
</gene>
<dbReference type="InterPro" id="IPR011008">
    <property type="entry name" value="Dimeric_a/b-barrel"/>
</dbReference>
<dbReference type="GO" id="GO:0004497">
    <property type="term" value="F:monooxygenase activity"/>
    <property type="evidence" value="ECO:0007669"/>
    <property type="project" value="UniProtKB-KW"/>
</dbReference>
<keyword evidence="3" id="KW-1185">Reference proteome</keyword>
<protein>
    <submittedName>
        <fullName evidence="2">Antibiotic biosynthesis monooxygenase</fullName>
    </submittedName>
</protein>
<dbReference type="Gene3D" id="3.30.70.100">
    <property type="match status" value="1"/>
</dbReference>
<dbReference type="EMBL" id="FQVU01000003">
    <property type="protein sequence ID" value="SHG51645.1"/>
    <property type="molecule type" value="Genomic_DNA"/>
</dbReference>
<dbReference type="STRING" id="1206085.SAMN05443575_2143"/>
<dbReference type="OrthoDB" id="5193042at2"/>
<evidence type="ECO:0000313" key="3">
    <source>
        <dbReference type="Proteomes" id="UP000186132"/>
    </source>
</evidence>
<accession>A0A1M5KG14</accession>
<dbReference type="Proteomes" id="UP000186132">
    <property type="component" value="Unassembled WGS sequence"/>
</dbReference>
<keyword evidence="2" id="KW-0560">Oxidoreductase</keyword>
<feature type="domain" description="ABM" evidence="1">
    <location>
        <begin position="7"/>
        <end position="64"/>
    </location>
</feature>
<evidence type="ECO:0000259" key="1">
    <source>
        <dbReference type="Pfam" id="PF03992"/>
    </source>
</evidence>